<dbReference type="AlphaFoldDB" id="A0A2P5A4T1"/>
<protein>
    <recommendedName>
        <fullName evidence="4">NAC domain containing protein</fullName>
    </recommendedName>
</protein>
<name>A0A2P5A4T1_PARAD</name>
<accession>A0A2P5A4T1</accession>
<gene>
    <name evidence="2" type="ORF">PanWU01x14_369040</name>
</gene>
<proteinExistence type="predicted"/>
<feature type="region of interest" description="Disordered" evidence="1">
    <location>
        <begin position="18"/>
        <end position="49"/>
    </location>
</feature>
<evidence type="ECO:0000313" key="2">
    <source>
        <dbReference type="EMBL" id="PON31550.1"/>
    </source>
</evidence>
<evidence type="ECO:0000313" key="3">
    <source>
        <dbReference type="Proteomes" id="UP000237105"/>
    </source>
</evidence>
<evidence type="ECO:0008006" key="4">
    <source>
        <dbReference type="Google" id="ProtNLM"/>
    </source>
</evidence>
<evidence type="ECO:0000256" key="1">
    <source>
        <dbReference type="SAM" id="MobiDB-lite"/>
    </source>
</evidence>
<dbReference type="EMBL" id="JXTB01000998">
    <property type="protein sequence ID" value="PON31550.1"/>
    <property type="molecule type" value="Genomic_DNA"/>
</dbReference>
<comment type="caution">
    <text evidence="2">The sequence shown here is derived from an EMBL/GenBank/DDBJ whole genome shotgun (WGS) entry which is preliminary data.</text>
</comment>
<reference evidence="3" key="1">
    <citation type="submission" date="2016-06" db="EMBL/GenBank/DDBJ databases">
        <title>Parallel loss of symbiosis genes in relatives of nitrogen-fixing non-legume Parasponia.</title>
        <authorList>
            <person name="Van Velzen R."/>
            <person name="Holmer R."/>
            <person name="Bu F."/>
            <person name="Rutten L."/>
            <person name="Van Zeijl A."/>
            <person name="Liu W."/>
            <person name="Santuari L."/>
            <person name="Cao Q."/>
            <person name="Sharma T."/>
            <person name="Shen D."/>
            <person name="Roswanjaya Y."/>
            <person name="Wardhani T."/>
            <person name="Kalhor M.S."/>
            <person name="Jansen J."/>
            <person name="Van den Hoogen J."/>
            <person name="Gungor B."/>
            <person name="Hartog M."/>
            <person name="Hontelez J."/>
            <person name="Verver J."/>
            <person name="Yang W.-C."/>
            <person name="Schijlen E."/>
            <person name="Repin R."/>
            <person name="Schilthuizen M."/>
            <person name="Schranz E."/>
            <person name="Heidstra R."/>
            <person name="Miyata K."/>
            <person name="Fedorova E."/>
            <person name="Kohlen W."/>
            <person name="Bisseling T."/>
            <person name="Smit S."/>
            <person name="Geurts R."/>
        </authorList>
    </citation>
    <scope>NUCLEOTIDE SEQUENCE [LARGE SCALE GENOMIC DNA]</scope>
    <source>
        <strain evidence="3">cv. WU1-14</strain>
    </source>
</reference>
<dbReference type="Proteomes" id="UP000237105">
    <property type="component" value="Unassembled WGS sequence"/>
</dbReference>
<keyword evidence="3" id="KW-1185">Reference proteome</keyword>
<organism evidence="2 3">
    <name type="scientific">Parasponia andersonii</name>
    <name type="common">Sponia andersonii</name>
    <dbReference type="NCBI Taxonomy" id="3476"/>
    <lineage>
        <taxon>Eukaryota</taxon>
        <taxon>Viridiplantae</taxon>
        <taxon>Streptophyta</taxon>
        <taxon>Embryophyta</taxon>
        <taxon>Tracheophyta</taxon>
        <taxon>Spermatophyta</taxon>
        <taxon>Magnoliopsida</taxon>
        <taxon>eudicotyledons</taxon>
        <taxon>Gunneridae</taxon>
        <taxon>Pentapetalae</taxon>
        <taxon>rosids</taxon>
        <taxon>fabids</taxon>
        <taxon>Rosales</taxon>
        <taxon>Cannabaceae</taxon>
        <taxon>Parasponia</taxon>
    </lineage>
</organism>
<sequence length="127" mass="14401">MAQLDDWALCKLYKKGHPEKTKGREMETEDEEAQVVLPSEEQDTPSLHEEAPQPINAYVSYSTRQQPIQASPTHSISLSTGSFDVYTSYSSDNDSYIDYNFSLSDIVIDDDLNYIDSIFNSELANKH</sequence>